<sequence>MDEDQVKKQEAIVRNVLYKNLMEAYIPFPMDRKISTQWAEQMNIPRGGKVIIYTSFMYQMATIFKSYEKYIPTFGSLGTSRIVASIGSKLIRPKKEDVVRADSILKNIYRMISKNVENVGYLYEDEPYSGSLLLELGFIDEFREYGLKVESFLKQKGVESIITVDPHTTNTLNNLKRYIGFDIPFTSYLKIIRSGNGKGSFVLHDSCLYSRFLDMYDSVRVLLKDSGVELKEDPVVTGKGSSLCCGAPMGPLSDHLSNEMAKSRAEDLKKISENILVACPLCYANLSEFANVKDIAEVIA</sequence>
<dbReference type="GO" id="GO:0016491">
    <property type="term" value="F:oxidoreductase activity"/>
    <property type="evidence" value="ECO:0007669"/>
    <property type="project" value="UniProtKB-ARBA"/>
</dbReference>
<accession>A0A1N5TU91</accession>
<dbReference type="GO" id="GO:0005886">
    <property type="term" value="C:plasma membrane"/>
    <property type="evidence" value="ECO:0007669"/>
    <property type="project" value="TreeGrafter"/>
</dbReference>
<name>A0A1N5TU91_9ARCH</name>
<protein>
    <submittedName>
        <fullName evidence="2">Fe-S oxidoreductase</fullName>
    </submittedName>
</protein>
<dbReference type="Pfam" id="PF02754">
    <property type="entry name" value="CCG"/>
    <property type="match status" value="1"/>
</dbReference>
<evidence type="ECO:0000259" key="1">
    <source>
        <dbReference type="Pfam" id="PF02754"/>
    </source>
</evidence>
<gene>
    <name evidence="2" type="ORF">CSP5_0679</name>
</gene>
<proteinExistence type="predicted"/>
<dbReference type="RefSeq" id="WP_148689609.1">
    <property type="nucleotide sequence ID" value="NZ_LT671858.1"/>
</dbReference>
<dbReference type="PANTHER" id="PTHR43255:SF2">
    <property type="entry name" value="HETERODISULFIDE REDUCTASE RELATED PROTEIN"/>
    <property type="match status" value="1"/>
</dbReference>
<dbReference type="InterPro" id="IPR051460">
    <property type="entry name" value="HdrC_iron-sulfur_subunit"/>
</dbReference>
<dbReference type="InterPro" id="IPR004017">
    <property type="entry name" value="Cys_rich_dom"/>
</dbReference>
<evidence type="ECO:0000313" key="3">
    <source>
        <dbReference type="Proteomes" id="UP000195607"/>
    </source>
</evidence>
<feature type="domain" description="Cysteine-rich" evidence="1">
    <location>
        <begin position="202"/>
        <end position="286"/>
    </location>
</feature>
<dbReference type="AlphaFoldDB" id="A0A1N5TU91"/>
<dbReference type="PANTHER" id="PTHR43255">
    <property type="entry name" value="IRON-SULFUR-BINDING OXIDOREDUCTASE FADF-RELATED-RELATED"/>
    <property type="match status" value="1"/>
</dbReference>
<dbReference type="Proteomes" id="UP000195607">
    <property type="component" value="Chromosome I"/>
</dbReference>
<reference evidence="2 3" key="1">
    <citation type="submission" date="2016-04" db="EMBL/GenBank/DDBJ databases">
        <authorList>
            <person name="Evans L.H."/>
            <person name="Alamgir A."/>
            <person name="Owens N."/>
            <person name="Weber N.D."/>
            <person name="Virtaneva K."/>
            <person name="Barbian K."/>
            <person name="Babar A."/>
            <person name="Rosenke K."/>
        </authorList>
    </citation>
    <scope>NUCLEOTIDE SEQUENCE [LARGE SCALE GENOMIC DNA]</scope>
    <source>
        <strain evidence="3">S5(T) (JCM 30642 \VKM B-2941)</strain>
    </source>
</reference>
<organism evidence="2 3">
    <name type="scientific">Cuniculiplasma divulgatum</name>
    <dbReference type="NCBI Taxonomy" id="1673428"/>
    <lineage>
        <taxon>Archaea</taxon>
        <taxon>Methanobacteriati</taxon>
        <taxon>Thermoplasmatota</taxon>
        <taxon>Thermoplasmata</taxon>
        <taxon>Thermoplasmatales</taxon>
        <taxon>Cuniculiplasmataceae</taxon>
        <taxon>Cuniculiplasma</taxon>
    </lineage>
</organism>
<dbReference type="GeneID" id="41587961"/>
<evidence type="ECO:0000313" key="2">
    <source>
        <dbReference type="EMBL" id="SIM51538.1"/>
    </source>
</evidence>
<dbReference type="EMBL" id="LT671858">
    <property type="protein sequence ID" value="SIM51538.1"/>
    <property type="molecule type" value="Genomic_DNA"/>
</dbReference>